<evidence type="ECO:0000313" key="6">
    <source>
        <dbReference type="Proteomes" id="UP001168821"/>
    </source>
</evidence>
<dbReference type="AlphaFoldDB" id="A0AA38MIT4"/>
<organism evidence="5 6">
    <name type="scientific">Zophobas morio</name>
    <dbReference type="NCBI Taxonomy" id="2755281"/>
    <lineage>
        <taxon>Eukaryota</taxon>
        <taxon>Metazoa</taxon>
        <taxon>Ecdysozoa</taxon>
        <taxon>Arthropoda</taxon>
        <taxon>Hexapoda</taxon>
        <taxon>Insecta</taxon>
        <taxon>Pterygota</taxon>
        <taxon>Neoptera</taxon>
        <taxon>Endopterygota</taxon>
        <taxon>Coleoptera</taxon>
        <taxon>Polyphaga</taxon>
        <taxon>Cucujiformia</taxon>
        <taxon>Tenebrionidae</taxon>
        <taxon>Zophobas</taxon>
    </lineage>
</organism>
<keyword evidence="3" id="KW-0732">Signal</keyword>
<dbReference type="Gene3D" id="2.10.25.10">
    <property type="entry name" value="Laminin"/>
    <property type="match status" value="2"/>
</dbReference>
<gene>
    <name evidence="5" type="ORF">Zmor_009638</name>
</gene>
<dbReference type="InterPro" id="IPR051368">
    <property type="entry name" value="SerProtInhib-TIL_Domain"/>
</dbReference>
<keyword evidence="6" id="KW-1185">Reference proteome</keyword>
<reference evidence="5" key="1">
    <citation type="journal article" date="2023" name="G3 (Bethesda)">
        <title>Whole genome assemblies of Zophobas morio and Tenebrio molitor.</title>
        <authorList>
            <person name="Kaur S."/>
            <person name="Stinson S.A."/>
            <person name="diCenzo G.C."/>
        </authorList>
    </citation>
    <scope>NUCLEOTIDE SEQUENCE</scope>
    <source>
        <strain evidence="5">QUZm001</strain>
    </source>
</reference>
<dbReference type="CDD" id="cd19941">
    <property type="entry name" value="TIL"/>
    <property type="match status" value="2"/>
</dbReference>
<protein>
    <recommendedName>
        <fullName evidence="4">TIL domain-containing protein</fullName>
    </recommendedName>
</protein>
<comment type="caution">
    <text evidence="5">The sequence shown here is derived from an EMBL/GenBank/DDBJ whole genome shotgun (WGS) entry which is preliminary data.</text>
</comment>
<sequence length="137" mass="14657">MISIILLAFWATPVLLDTPTCGPNEIYDLCGTYCPPTCQVPSPNPCPEVCVSGCFCKEGYIRENLNGKCIPSSDCEGACRDNEGFDICGTPCPPTCANPSPPCPQNCCSQGCFCSEGYILEDASQNCVKQELCPHDS</sequence>
<evidence type="ECO:0000256" key="1">
    <source>
        <dbReference type="ARBA" id="ARBA00022690"/>
    </source>
</evidence>
<keyword evidence="2" id="KW-1015">Disulfide bond</keyword>
<dbReference type="Pfam" id="PF01826">
    <property type="entry name" value="TIL"/>
    <property type="match status" value="2"/>
</dbReference>
<dbReference type="PANTHER" id="PTHR23259:SF70">
    <property type="entry name" value="ACCESSORY GLAND PROTEIN ACP62F-RELATED"/>
    <property type="match status" value="1"/>
</dbReference>
<feature type="domain" description="TIL" evidence="4">
    <location>
        <begin position="21"/>
        <end position="75"/>
    </location>
</feature>
<evidence type="ECO:0000256" key="3">
    <source>
        <dbReference type="SAM" id="SignalP"/>
    </source>
</evidence>
<dbReference type="GO" id="GO:0030414">
    <property type="term" value="F:peptidase inhibitor activity"/>
    <property type="evidence" value="ECO:0007669"/>
    <property type="project" value="UniProtKB-KW"/>
</dbReference>
<dbReference type="InterPro" id="IPR002919">
    <property type="entry name" value="TIL_dom"/>
</dbReference>
<proteinExistence type="predicted"/>
<name>A0AA38MIT4_9CUCU</name>
<feature type="signal peptide" evidence="3">
    <location>
        <begin position="1"/>
        <end position="16"/>
    </location>
</feature>
<dbReference type="InterPro" id="IPR036084">
    <property type="entry name" value="Ser_inhib-like_sf"/>
</dbReference>
<keyword evidence="1" id="KW-0646">Protease inhibitor</keyword>
<feature type="chain" id="PRO_5041258182" description="TIL domain-containing protein" evidence="3">
    <location>
        <begin position="17"/>
        <end position="137"/>
    </location>
</feature>
<dbReference type="Proteomes" id="UP001168821">
    <property type="component" value="Unassembled WGS sequence"/>
</dbReference>
<feature type="domain" description="TIL" evidence="4">
    <location>
        <begin position="79"/>
        <end position="133"/>
    </location>
</feature>
<accession>A0AA38MIT4</accession>
<dbReference type="SUPFAM" id="SSF57567">
    <property type="entry name" value="Serine protease inhibitors"/>
    <property type="match status" value="2"/>
</dbReference>
<evidence type="ECO:0000259" key="4">
    <source>
        <dbReference type="Pfam" id="PF01826"/>
    </source>
</evidence>
<evidence type="ECO:0000313" key="5">
    <source>
        <dbReference type="EMBL" id="KAJ3657862.1"/>
    </source>
</evidence>
<dbReference type="EMBL" id="JALNTZ010000003">
    <property type="protein sequence ID" value="KAJ3657862.1"/>
    <property type="molecule type" value="Genomic_DNA"/>
</dbReference>
<dbReference type="PANTHER" id="PTHR23259">
    <property type="entry name" value="RIDDLE"/>
    <property type="match status" value="1"/>
</dbReference>
<evidence type="ECO:0000256" key="2">
    <source>
        <dbReference type="ARBA" id="ARBA00023157"/>
    </source>
</evidence>